<evidence type="ECO:0000256" key="1">
    <source>
        <dbReference type="SAM" id="MobiDB-lite"/>
    </source>
</evidence>
<comment type="caution">
    <text evidence="3">The sequence shown here is derived from an EMBL/GenBank/DDBJ whole genome shotgun (WGS) entry which is preliminary data.</text>
</comment>
<keyword evidence="4" id="KW-1185">Reference proteome</keyword>
<feature type="non-terminal residue" evidence="3">
    <location>
        <position position="355"/>
    </location>
</feature>
<dbReference type="InterPro" id="IPR052709">
    <property type="entry name" value="Transposase-MT_Hybrid"/>
</dbReference>
<dbReference type="EMBL" id="JAANHZ010000143">
    <property type="protein sequence ID" value="KAG5314838.1"/>
    <property type="molecule type" value="Genomic_DNA"/>
</dbReference>
<proteinExistence type="predicted"/>
<dbReference type="Gene3D" id="1.10.10.1450">
    <property type="match status" value="1"/>
</dbReference>
<dbReference type="InterPro" id="IPR041426">
    <property type="entry name" value="Mos1_HTH"/>
</dbReference>
<feature type="domain" description="Mos1 transposase HTH" evidence="2">
    <location>
        <begin position="8"/>
        <end position="51"/>
    </location>
</feature>
<protein>
    <submittedName>
        <fullName evidence="3">GVQW3 protein</fullName>
    </submittedName>
</protein>
<sequence length="355" mass="41085">MERSLEQRYAIKFCVRLGKNATETFQMLQEAFKDDCISRSQSGRWHKAFKEDREEVADEPRSGRPTTVRTDEEVLRSDRRLSIQYIADTLNMSTFAVHGITFRLVVRDRPVLPLQSMMISKPGSARPVGSCQKFPWHGTRKNVVRENSPPFQHRYFLHDKFLVNDESLQIHERWHGHVVEKTATSIATTIRAIICGPSNCGKTNVLISLLESPNGVRFENVYVYSKSLQQPKYRYLENLFTSIDEIGYFTFSNNSDIVPPSEAHPNSIFIFDDVACDKQDAVREYFSMGRHAGRHANRGYKYTSSKFHRINELLHVLCSDLSENSADYGRQNRSIFVHQRITGAKNHIQYIWIIM</sequence>
<feature type="non-terminal residue" evidence="3">
    <location>
        <position position="1"/>
    </location>
</feature>
<evidence type="ECO:0000259" key="2">
    <source>
        <dbReference type="Pfam" id="PF17906"/>
    </source>
</evidence>
<reference evidence="3" key="1">
    <citation type="submission" date="2020-02" db="EMBL/GenBank/DDBJ databases">
        <title>Relaxed selection underlies rapid genomic changes in the transitions from sociality to social parasitism in ants.</title>
        <authorList>
            <person name="Bi X."/>
        </authorList>
    </citation>
    <scope>NUCLEOTIDE SEQUENCE</scope>
    <source>
        <strain evidence="3">BGI-DK2013a</strain>
        <tissue evidence="3">Whole body</tissue>
    </source>
</reference>
<dbReference type="PANTHER" id="PTHR46060">
    <property type="entry name" value="MARINER MOS1 TRANSPOSASE-LIKE PROTEIN"/>
    <property type="match status" value="1"/>
</dbReference>
<accession>A0A836EKD9</accession>
<organism evidence="3 4">
    <name type="scientific">Acromyrmex insinuator</name>
    <dbReference type="NCBI Taxonomy" id="230686"/>
    <lineage>
        <taxon>Eukaryota</taxon>
        <taxon>Metazoa</taxon>
        <taxon>Ecdysozoa</taxon>
        <taxon>Arthropoda</taxon>
        <taxon>Hexapoda</taxon>
        <taxon>Insecta</taxon>
        <taxon>Pterygota</taxon>
        <taxon>Neoptera</taxon>
        <taxon>Endopterygota</taxon>
        <taxon>Hymenoptera</taxon>
        <taxon>Apocrita</taxon>
        <taxon>Aculeata</taxon>
        <taxon>Formicoidea</taxon>
        <taxon>Formicidae</taxon>
        <taxon>Myrmicinae</taxon>
        <taxon>Acromyrmex</taxon>
    </lineage>
</organism>
<feature type="compositionally biased region" description="Basic and acidic residues" evidence="1">
    <location>
        <begin position="48"/>
        <end position="62"/>
    </location>
</feature>
<dbReference type="AlphaFoldDB" id="A0A836EKD9"/>
<dbReference type="PANTHER" id="PTHR46060:SF1">
    <property type="entry name" value="MARINER MOS1 TRANSPOSASE-LIKE PROTEIN"/>
    <property type="match status" value="1"/>
</dbReference>
<gene>
    <name evidence="3" type="primary">Gvqw3_5</name>
    <name evidence="3" type="ORF">G6Z75_0005150</name>
</gene>
<name>A0A836EKD9_9HYME</name>
<evidence type="ECO:0000313" key="4">
    <source>
        <dbReference type="Proteomes" id="UP000667349"/>
    </source>
</evidence>
<dbReference type="Pfam" id="PF17906">
    <property type="entry name" value="HTH_48"/>
    <property type="match status" value="1"/>
</dbReference>
<feature type="region of interest" description="Disordered" evidence="1">
    <location>
        <begin position="48"/>
        <end position="69"/>
    </location>
</feature>
<dbReference type="Proteomes" id="UP000667349">
    <property type="component" value="Unassembled WGS sequence"/>
</dbReference>
<evidence type="ECO:0000313" key="3">
    <source>
        <dbReference type="EMBL" id="KAG5314838.1"/>
    </source>
</evidence>